<comment type="caution">
    <text evidence="1">The sequence shown here is derived from an EMBL/GenBank/DDBJ whole genome shotgun (WGS) entry which is preliminary data.</text>
</comment>
<protein>
    <submittedName>
        <fullName evidence="1">Uncharacterized protein</fullName>
    </submittedName>
</protein>
<dbReference type="AlphaFoldDB" id="A0A1V8S972"/>
<sequence length="103" mass="11082">MDDRQDSLRKTVGVLLRDDLTAQAAAPKSLSLCVEDFAATRVQTLWISAADGDMCAVLCLCPSRHSYISKIGISNHEELSSVKSALLIKAESLPSNCPLPLLP</sequence>
<evidence type="ECO:0000313" key="2">
    <source>
        <dbReference type="Proteomes" id="UP000192596"/>
    </source>
</evidence>
<organism evidence="1 2">
    <name type="scientific">Cryoendolithus antarcticus</name>
    <dbReference type="NCBI Taxonomy" id="1507870"/>
    <lineage>
        <taxon>Eukaryota</taxon>
        <taxon>Fungi</taxon>
        <taxon>Dikarya</taxon>
        <taxon>Ascomycota</taxon>
        <taxon>Pezizomycotina</taxon>
        <taxon>Dothideomycetes</taxon>
        <taxon>Dothideomycetidae</taxon>
        <taxon>Cladosporiales</taxon>
        <taxon>Cladosporiaceae</taxon>
        <taxon>Cryoendolithus</taxon>
    </lineage>
</organism>
<dbReference type="Proteomes" id="UP000192596">
    <property type="component" value="Unassembled WGS sequence"/>
</dbReference>
<reference evidence="2" key="1">
    <citation type="submission" date="2017-03" db="EMBL/GenBank/DDBJ databases">
        <title>Genomes of endolithic fungi from Antarctica.</title>
        <authorList>
            <person name="Coleine C."/>
            <person name="Masonjones S."/>
            <person name="Stajich J.E."/>
        </authorList>
    </citation>
    <scope>NUCLEOTIDE SEQUENCE [LARGE SCALE GENOMIC DNA]</scope>
    <source>
        <strain evidence="2">CCFEE 5527</strain>
    </source>
</reference>
<gene>
    <name evidence="1" type="ORF">B0A48_18570</name>
</gene>
<dbReference type="EMBL" id="NAJO01000099">
    <property type="protein sequence ID" value="OQN95391.1"/>
    <property type="molecule type" value="Genomic_DNA"/>
</dbReference>
<evidence type="ECO:0000313" key="1">
    <source>
        <dbReference type="EMBL" id="OQN95391.1"/>
    </source>
</evidence>
<name>A0A1V8S972_9PEZI</name>
<dbReference type="InParanoid" id="A0A1V8S972"/>
<accession>A0A1V8S972</accession>
<keyword evidence="2" id="KW-1185">Reference proteome</keyword>
<proteinExistence type="predicted"/>